<sequence length="358" mass="41643">MYGLLLAKIQNSVQHWSSKILSYAGKIQLLNSVIFGLESYWCACILLPKGVIKQIRKICKDFFWNQNGGKRWVFKSWKSICHPWREGGFGIKELLSWNKALLARLLWKLDQGVDSVWVQWTTEYNLCGQSVWEVSVKNFHSESFRGILVVRDDFLQKTGSIDSARARLASWVNNKKFNLSKAYDFFRLKSPTITWTKSIMGSSVVPSHGVITMIAGQGKLATTDSISRRGLILVNRYSMCECHEETHRHLFFRCPMSHFIWLGLTAWMRIASRSCDLLTELHWTIKRNTIRHWKTRWFRGCVTAAVYYILHERNTRIFAGQKRSPSQILWLIKYIVSIRLISCTSRVDEHDITSALNQ</sequence>
<reference evidence="2" key="1">
    <citation type="submission" date="2024-03" db="EMBL/GenBank/DDBJ databases">
        <title>WGS assembly of Saponaria officinalis var. Norfolk2.</title>
        <authorList>
            <person name="Jenkins J."/>
            <person name="Shu S."/>
            <person name="Grimwood J."/>
            <person name="Barry K."/>
            <person name="Goodstein D."/>
            <person name="Schmutz J."/>
            <person name="Leebens-Mack J."/>
            <person name="Osbourn A."/>
        </authorList>
    </citation>
    <scope>NUCLEOTIDE SEQUENCE [LARGE SCALE GENOMIC DNA]</scope>
    <source>
        <strain evidence="2">JIC</strain>
    </source>
</reference>
<name>A0AAW1H5J3_SAPOF</name>
<evidence type="ECO:0000313" key="2">
    <source>
        <dbReference type="EMBL" id="KAK9668990.1"/>
    </source>
</evidence>
<organism evidence="2 3">
    <name type="scientific">Saponaria officinalis</name>
    <name type="common">Common soapwort</name>
    <name type="synonym">Lychnis saponaria</name>
    <dbReference type="NCBI Taxonomy" id="3572"/>
    <lineage>
        <taxon>Eukaryota</taxon>
        <taxon>Viridiplantae</taxon>
        <taxon>Streptophyta</taxon>
        <taxon>Embryophyta</taxon>
        <taxon>Tracheophyta</taxon>
        <taxon>Spermatophyta</taxon>
        <taxon>Magnoliopsida</taxon>
        <taxon>eudicotyledons</taxon>
        <taxon>Gunneridae</taxon>
        <taxon>Pentapetalae</taxon>
        <taxon>Caryophyllales</taxon>
        <taxon>Caryophyllaceae</taxon>
        <taxon>Caryophylleae</taxon>
        <taxon>Saponaria</taxon>
    </lineage>
</organism>
<evidence type="ECO:0000259" key="1">
    <source>
        <dbReference type="Pfam" id="PF13966"/>
    </source>
</evidence>
<dbReference type="PANTHER" id="PTHR33116">
    <property type="entry name" value="REVERSE TRANSCRIPTASE ZINC-BINDING DOMAIN-CONTAINING PROTEIN-RELATED-RELATED"/>
    <property type="match status" value="1"/>
</dbReference>
<gene>
    <name evidence="2" type="ORF">RND81_13G101200</name>
</gene>
<dbReference type="AlphaFoldDB" id="A0AAW1H5J3"/>
<dbReference type="InterPro" id="IPR026960">
    <property type="entry name" value="RVT-Znf"/>
</dbReference>
<dbReference type="Pfam" id="PF13966">
    <property type="entry name" value="zf-RVT"/>
    <property type="match status" value="1"/>
</dbReference>
<feature type="domain" description="Reverse transcriptase zinc-binding" evidence="1">
    <location>
        <begin position="177"/>
        <end position="261"/>
    </location>
</feature>
<accession>A0AAW1H5J3</accession>
<comment type="caution">
    <text evidence="2">The sequence shown here is derived from an EMBL/GenBank/DDBJ whole genome shotgun (WGS) entry which is preliminary data.</text>
</comment>
<dbReference type="EMBL" id="JBDFQZ010000013">
    <property type="protein sequence ID" value="KAK9668990.1"/>
    <property type="molecule type" value="Genomic_DNA"/>
</dbReference>
<protein>
    <recommendedName>
        <fullName evidence="1">Reverse transcriptase zinc-binding domain-containing protein</fullName>
    </recommendedName>
</protein>
<dbReference type="Proteomes" id="UP001443914">
    <property type="component" value="Unassembled WGS sequence"/>
</dbReference>
<keyword evidence="3" id="KW-1185">Reference proteome</keyword>
<proteinExistence type="predicted"/>
<evidence type="ECO:0000313" key="3">
    <source>
        <dbReference type="Proteomes" id="UP001443914"/>
    </source>
</evidence>
<dbReference type="PANTHER" id="PTHR33116:SF78">
    <property type="entry name" value="OS12G0587133 PROTEIN"/>
    <property type="match status" value="1"/>
</dbReference>